<reference evidence="1" key="1">
    <citation type="submission" date="2024-03" db="EMBL/GenBank/DDBJ databases">
        <title>Novel Streptomyces species of biotechnological and ecological value are a feature of Machair soil.</title>
        <authorList>
            <person name="Prole J.R."/>
            <person name="Goodfellow M."/>
            <person name="Allenby N."/>
            <person name="Ward A.C."/>
        </authorList>
    </citation>
    <scope>NUCLEOTIDE SEQUENCE</scope>
    <source>
        <strain evidence="1">MS1.AVA.4</strain>
    </source>
</reference>
<evidence type="ECO:0000313" key="2">
    <source>
        <dbReference type="Proteomes" id="UP001375539"/>
    </source>
</evidence>
<proteinExistence type="predicted"/>
<dbReference type="Proteomes" id="UP001375539">
    <property type="component" value="Unassembled WGS sequence"/>
</dbReference>
<gene>
    <name evidence="1" type="ORF">WKI58_33470</name>
</gene>
<sequence length="503" mass="53118">MDHLLSGLAANPALPPELVDRLIAIADADVADELTHRADLSPAQAVALAARVEETAVPLAYRGLLSTADVDPVTRPHAALALLDEGAGSPEWARRFASDPTVEYREKLAACPGLPPDVTEMLAADPEIGVVGELALWTTPQWATRLAAHPHAAVRRSVAGNEATPPAVLAMLVTGEGLPPARSCVVCDRERTPFVHDPHCVRGGCDLGPGASCDGSHESAVHEIQLRVLSNPATPAAAVIRFAAHPSMLLRCQLAARHDLPPEMYLRLAGDPAPAVRAELADNPAIDDALIRTLATDVGHDVRRRLAHHPHVPLDVLTHLADATRIGPTLLPRIASASPVEVEELAHSPSPTVRMLLAARRDLPGSVRDALAADPDAKVVKAIAPHPGLSEAQLRAMVGRYGVQVLARVAANPDASAELLEHLARHEPPVRKALREIARHRKATPPSLLACLADKQARPIAAGHPALPPQVVVELLADEDRMVVEAAAANASLPLVVMAELVP</sequence>
<dbReference type="EMBL" id="JBBKAI010000002">
    <property type="protein sequence ID" value="MEJ8661360.1"/>
    <property type="molecule type" value="Genomic_DNA"/>
</dbReference>
<protein>
    <submittedName>
        <fullName evidence="1">Uncharacterized protein</fullName>
    </submittedName>
</protein>
<comment type="caution">
    <text evidence="1">The sequence shown here is derived from an EMBL/GenBank/DDBJ whole genome shotgun (WGS) entry which is preliminary data.</text>
</comment>
<accession>A0ACC6QS64</accession>
<evidence type="ECO:0000313" key="1">
    <source>
        <dbReference type="EMBL" id="MEJ8661360.1"/>
    </source>
</evidence>
<organism evidence="1 2">
    <name type="scientific">Streptomyces pratisoli</name>
    <dbReference type="NCBI Taxonomy" id="3139917"/>
    <lineage>
        <taxon>Bacteria</taxon>
        <taxon>Bacillati</taxon>
        <taxon>Actinomycetota</taxon>
        <taxon>Actinomycetes</taxon>
        <taxon>Kitasatosporales</taxon>
        <taxon>Streptomycetaceae</taxon>
        <taxon>Streptomyces</taxon>
    </lineage>
</organism>
<keyword evidence="2" id="KW-1185">Reference proteome</keyword>
<name>A0ACC6QS64_9ACTN</name>